<sequence length="157" mass="17459">MDRFCAPPGSRPVGRQSTTTSFGLHPHQTRRNQTCPHNTIMVEHATCVYASRRVPGDAQSLFSSALSSPCPSSLYLRVGYVLDVYKSNEVADKVRSRLKTSRAWRRGDVVLFSVQPKPSSLWVHGCYHHPARQMPCSRACTCSIKDVEGETRTPAPT</sequence>
<protein>
    <submittedName>
        <fullName evidence="2">Uncharacterized protein</fullName>
    </submittedName>
</protein>
<feature type="region of interest" description="Disordered" evidence="1">
    <location>
        <begin position="1"/>
        <end position="30"/>
    </location>
</feature>
<proteinExistence type="predicted"/>
<organism evidence="2 3">
    <name type="scientific">Daedalea quercina L-15889</name>
    <dbReference type="NCBI Taxonomy" id="1314783"/>
    <lineage>
        <taxon>Eukaryota</taxon>
        <taxon>Fungi</taxon>
        <taxon>Dikarya</taxon>
        <taxon>Basidiomycota</taxon>
        <taxon>Agaricomycotina</taxon>
        <taxon>Agaricomycetes</taxon>
        <taxon>Polyporales</taxon>
        <taxon>Fomitopsis</taxon>
    </lineage>
</organism>
<dbReference type="Proteomes" id="UP000076727">
    <property type="component" value="Unassembled WGS sequence"/>
</dbReference>
<dbReference type="EMBL" id="KV429033">
    <property type="protein sequence ID" value="KZT74311.1"/>
    <property type="molecule type" value="Genomic_DNA"/>
</dbReference>
<keyword evidence="3" id="KW-1185">Reference proteome</keyword>
<evidence type="ECO:0000256" key="1">
    <source>
        <dbReference type="SAM" id="MobiDB-lite"/>
    </source>
</evidence>
<evidence type="ECO:0000313" key="3">
    <source>
        <dbReference type="Proteomes" id="UP000076727"/>
    </source>
</evidence>
<dbReference type="AlphaFoldDB" id="A0A165U2N3"/>
<evidence type="ECO:0000313" key="2">
    <source>
        <dbReference type="EMBL" id="KZT74311.1"/>
    </source>
</evidence>
<reference evidence="2 3" key="1">
    <citation type="journal article" date="2016" name="Mol. Biol. Evol.">
        <title>Comparative Genomics of Early-Diverging Mushroom-Forming Fungi Provides Insights into the Origins of Lignocellulose Decay Capabilities.</title>
        <authorList>
            <person name="Nagy L.G."/>
            <person name="Riley R."/>
            <person name="Tritt A."/>
            <person name="Adam C."/>
            <person name="Daum C."/>
            <person name="Floudas D."/>
            <person name="Sun H."/>
            <person name="Yadav J.S."/>
            <person name="Pangilinan J."/>
            <person name="Larsson K.H."/>
            <person name="Matsuura K."/>
            <person name="Barry K."/>
            <person name="Labutti K."/>
            <person name="Kuo R."/>
            <person name="Ohm R.A."/>
            <person name="Bhattacharya S.S."/>
            <person name="Shirouzu T."/>
            <person name="Yoshinaga Y."/>
            <person name="Martin F.M."/>
            <person name="Grigoriev I.V."/>
            <person name="Hibbett D.S."/>
        </authorList>
    </citation>
    <scope>NUCLEOTIDE SEQUENCE [LARGE SCALE GENOMIC DNA]</scope>
    <source>
        <strain evidence="2 3">L-15889</strain>
    </source>
</reference>
<name>A0A165U2N3_9APHY</name>
<accession>A0A165U2N3</accession>
<gene>
    <name evidence="2" type="ORF">DAEQUDRAFT_187764</name>
</gene>